<accession>E1LQK0</accession>
<keyword evidence="1" id="KW-0812">Transmembrane</keyword>
<protein>
    <submittedName>
        <fullName evidence="2">Uncharacterized protein</fullName>
    </submittedName>
</protein>
<feature type="transmembrane region" description="Helical" evidence="1">
    <location>
        <begin position="71"/>
        <end position="101"/>
    </location>
</feature>
<evidence type="ECO:0000313" key="3">
    <source>
        <dbReference type="Proteomes" id="UP000003316"/>
    </source>
</evidence>
<dbReference type="RefSeq" id="WP_000023099.1">
    <property type="nucleotide sequence ID" value="NZ_AEDV01000012.1"/>
</dbReference>
<keyword evidence="1" id="KW-1133">Transmembrane helix</keyword>
<dbReference type="eggNOG" id="ENOG5030JKJ">
    <property type="taxonomic scope" value="Bacteria"/>
</dbReference>
<feature type="transmembrane region" description="Helical" evidence="1">
    <location>
        <begin position="232"/>
        <end position="251"/>
    </location>
</feature>
<feature type="transmembrane region" description="Helical" evidence="1">
    <location>
        <begin position="322"/>
        <end position="341"/>
    </location>
</feature>
<evidence type="ECO:0000313" key="2">
    <source>
        <dbReference type="EMBL" id="EFO01261.1"/>
    </source>
</evidence>
<feature type="transmembrane region" description="Helical" evidence="1">
    <location>
        <begin position="176"/>
        <end position="192"/>
    </location>
</feature>
<evidence type="ECO:0000256" key="1">
    <source>
        <dbReference type="SAM" id="Phobius"/>
    </source>
</evidence>
<name>E1LQK0_STRMT</name>
<reference evidence="2 3" key="1">
    <citation type="submission" date="2010-09" db="EMBL/GenBank/DDBJ databases">
        <authorList>
            <person name="Daugherty S.C."/>
            <person name="Tallon L.J."/>
            <person name="Jones K.M."/>
            <person name="Liu X."/>
            <person name="Kilian M."/>
            <person name="Tettelin H."/>
        </authorList>
    </citation>
    <scope>NUCLEOTIDE SEQUENCE [LARGE SCALE GENOMIC DNA]</scope>
    <source>
        <strain evidence="2 3">SK597</strain>
    </source>
</reference>
<feature type="transmembrane region" description="Helical" evidence="1">
    <location>
        <begin position="199"/>
        <end position="217"/>
    </location>
</feature>
<comment type="caution">
    <text evidence="2">The sequence shown here is derived from an EMBL/GenBank/DDBJ whole genome shotgun (WGS) entry which is preliminary data.</text>
</comment>
<gene>
    <name evidence="2" type="ORF">SMSK597_0233</name>
</gene>
<organism evidence="2 3">
    <name type="scientific">Streptococcus mitis SK597</name>
    <dbReference type="NCBI Taxonomy" id="585204"/>
    <lineage>
        <taxon>Bacteria</taxon>
        <taxon>Bacillati</taxon>
        <taxon>Bacillota</taxon>
        <taxon>Bacilli</taxon>
        <taxon>Lactobacillales</taxon>
        <taxon>Streptococcaceae</taxon>
        <taxon>Streptococcus</taxon>
        <taxon>Streptococcus mitis group</taxon>
    </lineage>
</organism>
<keyword evidence="1" id="KW-0472">Membrane</keyword>
<dbReference type="AlphaFoldDB" id="E1LQK0"/>
<sequence>MSIKFKKLTLAETLSLFSLILFLLISLLNTTFYARYISGAIYNVAILTSVFLLIVKELINNKFDFQKAISLLGVIIVYALVGSVTGFLSTLAISIIFIFSLRDISFKYVARTSFYISLFTLIFVVLSSQIGLISNYVEFSEGRIRHYLGFRYSLFPSTVMLNIIASSFFLAQDKVSYKRLFFLLLSTIWIFYQTDSRLTFISSLLLLGINLVVKWYPSILKSSRLLLKTFKLTYIVNAFLSYLIAKMYLSFSSPFLNELSKNINQFLGGRIYYANRSLNIYGYNLFGQKINWIGNGLDINGQRGLSEYLYVDNLYIQILQRYGLFVLVILLLIFTLTLHYLLKQKQYVLSLILIILSFHAMIDDLIINLHYNIFLILIGTLMNQNQSAFEENLQLDNGEK</sequence>
<feature type="transmembrane region" description="Helical" evidence="1">
    <location>
        <begin position="40"/>
        <end position="59"/>
    </location>
</feature>
<dbReference type="Proteomes" id="UP000003316">
    <property type="component" value="Unassembled WGS sequence"/>
</dbReference>
<feature type="transmembrane region" description="Helical" evidence="1">
    <location>
        <begin position="149"/>
        <end position="170"/>
    </location>
</feature>
<feature type="transmembrane region" description="Helical" evidence="1">
    <location>
        <begin position="347"/>
        <end position="367"/>
    </location>
</feature>
<feature type="transmembrane region" description="Helical" evidence="1">
    <location>
        <begin position="113"/>
        <end position="137"/>
    </location>
</feature>
<proteinExistence type="predicted"/>
<dbReference type="EMBL" id="AEDV01000012">
    <property type="protein sequence ID" value="EFO01261.1"/>
    <property type="molecule type" value="Genomic_DNA"/>
</dbReference>